<accession>A0A7R8V1L4</accession>
<evidence type="ECO:0000313" key="8">
    <source>
        <dbReference type="Proteomes" id="UP000594454"/>
    </source>
</evidence>
<proteinExistence type="predicted"/>
<dbReference type="InParanoid" id="A0A7R8V1L4"/>
<keyword evidence="3 4" id="KW-0175">Coiled coil</keyword>
<reference evidence="7 8" key="1">
    <citation type="submission" date="2020-11" db="EMBL/GenBank/DDBJ databases">
        <authorList>
            <person name="Wallbank WR R."/>
            <person name="Pardo Diaz C."/>
            <person name="Kozak K."/>
            <person name="Martin S."/>
            <person name="Jiggins C."/>
            <person name="Moest M."/>
            <person name="Warren A I."/>
            <person name="Generalovic N T."/>
            <person name="Byers J.R.P. K."/>
            <person name="Montejo-Kovacevich G."/>
            <person name="Yen C E."/>
        </authorList>
    </citation>
    <scope>NUCLEOTIDE SEQUENCE [LARGE SCALE GENOMIC DNA]</scope>
</reference>
<dbReference type="EMBL" id="LR899013">
    <property type="protein sequence ID" value="CAD7091175.1"/>
    <property type="molecule type" value="Genomic_DNA"/>
</dbReference>
<dbReference type="GO" id="GO:0005794">
    <property type="term" value="C:Golgi apparatus"/>
    <property type="evidence" value="ECO:0007669"/>
    <property type="project" value="UniProtKB-SubCell"/>
</dbReference>
<dbReference type="PANTHER" id="PTHR18921">
    <property type="entry name" value="MYOSIN HEAVY CHAIN - RELATED"/>
    <property type="match status" value="1"/>
</dbReference>
<dbReference type="OrthoDB" id="425925at2759"/>
<dbReference type="PROSITE" id="PS50913">
    <property type="entry name" value="GRIP"/>
    <property type="match status" value="1"/>
</dbReference>
<feature type="domain" description="GRIP" evidence="6">
    <location>
        <begin position="1318"/>
        <end position="1368"/>
    </location>
</feature>
<feature type="region of interest" description="Disordered" evidence="5">
    <location>
        <begin position="118"/>
        <end position="158"/>
    </location>
</feature>
<protein>
    <recommendedName>
        <fullName evidence="6">GRIP domain-containing protein</fullName>
    </recommendedName>
</protein>
<evidence type="ECO:0000256" key="1">
    <source>
        <dbReference type="ARBA" id="ARBA00004555"/>
    </source>
</evidence>
<dbReference type="Proteomes" id="UP000594454">
    <property type="component" value="Chromosome 5"/>
</dbReference>
<feature type="coiled-coil region" evidence="4">
    <location>
        <begin position="1062"/>
        <end position="1170"/>
    </location>
</feature>
<dbReference type="PANTHER" id="PTHR18921:SF2">
    <property type="entry name" value="THYROID RECEPTOR-INTERACTING PROTEIN 11"/>
    <property type="match status" value="1"/>
</dbReference>
<evidence type="ECO:0000259" key="6">
    <source>
        <dbReference type="PROSITE" id="PS50913"/>
    </source>
</evidence>
<feature type="compositionally biased region" description="Basic and acidic residues" evidence="5">
    <location>
        <begin position="933"/>
        <end position="955"/>
    </location>
</feature>
<dbReference type="Gene3D" id="1.10.287.1490">
    <property type="match status" value="3"/>
</dbReference>
<feature type="region of interest" description="Disordered" evidence="5">
    <location>
        <begin position="1428"/>
        <end position="1461"/>
    </location>
</feature>
<dbReference type="GO" id="GO:0006888">
    <property type="term" value="P:endoplasmic reticulum to Golgi vesicle-mediated transport"/>
    <property type="evidence" value="ECO:0007669"/>
    <property type="project" value="TreeGrafter"/>
</dbReference>
<evidence type="ECO:0000313" key="7">
    <source>
        <dbReference type="EMBL" id="CAD7091175.1"/>
    </source>
</evidence>
<evidence type="ECO:0000256" key="3">
    <source>
        <dbReference type="ARBA" id="ARBA00023054"/>
    </source>
</evidence>
<keyword evidence="8" id="KW-1185">Reference proteome</keyword>
<dbReference type="FunCoup" id="A0A7R8V1L4">
    <property type="interactions" value="205"/>
</dbReference>
<dbReference type="InterPro" id="IPR000237">
    <property type="entry name" value="GRIP_dom"/>
</dbReference>
<feature type="compositionally biased region" description="Low complexity" evidence="5">
    <location>
        <begin position="1429"/>
        <end position="1459"/>
    </location>
</feature>
<feature type="coiled-coil region" evidence="4">
    <location>
        <begin position="1239"/>
        <end position="1311"/>
    </location>
</feature>
<sequence length="1491" mass="170338">MSWFNTSLNSIKGQITTFAQEVLAENATEEEEQNPAELLLVSQQKNEELTSLCATKDSEIASLRKQISELLAKNSDNNGRSSKSALVRKQMFKIEFRPIVPWTQQAIDKNASLEDSWCWEPDNIPSESSGKPDHERSSESSSGGGELIAIPLDSQSSHDSEIIEKYQRFLDDRDARLKQVTSENATLYEKINKLTDENVELQSNLEELDNQHNTEMKQVLDLKNDWQNKWNLLNSEHKALVQEHDLKVKAIQKNYDTLQKKFESIQTAYTLYVQENEVLKLELEKAKGDIKNLEDEKVSILEFNSNAKELQAKVEELQKQLSEVENQKAELETRIANETAKKFKDEDGFIVLQSEDLTGNNYEQKCNTLLAEKEKLQLELETLQNEFDTMKTDRDTMKTSLEDKINSLQTKLEDLKANQPTPAHENELEQYKKQISTLSESLESNESSTAELKTENIKLQKQIIDLESSINKSNVKTNNEQTDSSNSLNFNDLNQLITSYTKIDLPTVVDKSSLENVFKSIADKIWKVEILEKNLKEMADDVLRLKNEKASIDHERGTLQADIEHYEVECAELMKNNEILLNELENYKRNKLETIPENNEEGIVMMEKQLEESNSYLRNLEEQYNETVERLMQADEKRYELEDMIEGLQESNANLTTEIKTLEKQIESLENEKSNLIFEINEMKTDDKKSAVENEILDYKNKNEKLRLDCEQLNKELSELRLQQTSASETESSAQVKNLQHSLDLVLSQKAALENEMQILQSQFEHYELKCLHLKDDNEMLRKEIEEAQTKLSKQDASEAADELRKQLEEAKGSAMCIEDRFNEISQKLADAEIQNNELRSELTGQRDNNTNLMSELVTLKSQVETLESEKNKLVFEINELRTDDNKSEAIMKIKLGEYESNIMSLEAQLDRLSKDHADLVAAMQSQKSNFSENRKKSEERISSLEQRLKDKELVSKNSDAESEENRQTIERQRQKIAELQEKLNSQEDMSNNSLTAEVNQLKQQLETLTQEKTNLIATITTKHNENTQYYMEIQRLSQLLQVELEKPKQSATSCKNCEQLQANLEQNMASNAAELEKLRDQINFLKEKSDILTTNLMSEQTNQKLLMQEKSELMEKNSMLQRDLERLREHLVEMEEAHTTETLELQNSMEDTKAKMLALQEEVSNSSNAYTSASIRASQHAETLQAQYLLVCQQRDEYVAKLSAAEDKESKNQAALVNLQCALEQFQKEKEADIQSATLRLRKELQSEREKQTELQNEIKSFQAKLAEANQGLLAASRLSDQLEISQVTIASLKEEIVKQQEKIIALDGKLKNTEQSQADKVEKNLVKSLLIGYIVSSNQNDKNQILKLITTVLDFTPNETDRVGLNKSHTGWLTGLLHGAGGQTGTDHSKDSLVQAFVNFLEKESQPRPSAANMPNLLQITQENKYSSSAATSPGTSTQQSARKLSQQSNSSNPSSSGIQPILLNESVLEQFAPTRNSSSILKDILSDS</sequence>
<evidence type="ECO:0000256" key="5">
    <source>
        <dbReference type="SAM" id="MobiDB-lite"/>
    </source>
</evidence>
<keyword evidence="2" id="KW-0333">Golgi apparatus</keyword>
<gene>
    <name evidence="7" type="ORF">HERILL_LOCUS13602</name>
</gene>
<comment type="subcellular location">
    <subcellularLocation>
        <location evidence="1">Golgi apparatus</location>
    </subcellularLocation>
</comment>
<name>A0A7R8V1L4_HERIL</name>
<evidence type="ECO:0000256" key="4">
    <source>
        <dbReference type="SAM" id="Coils"/>
    </source>
</evidence>
<dbReference type="GO" id="GO:0031267">
    <property type="term" value="F:small GTPase binding"/>
    <property type="evidence" value="ECO:0007669"/>
    <property type="project" value="TreeGrafter"/>
</dbReference>
<feature type="coiled-coil region" evidence="4">
    <location>
        <begin position="177"/>
        <end position="469"/>
    </location>
</feature>
<evidence type="ECO:0000256" key="2">
    <source>
        <dbReference type="ARBA" id="ARBA00023034"/>
    </source>
</evidence>
<feature type="region of interest" description="Disordered" evidence="5">
    <location>
        <begin position="925"/>
        <end position="969"/>
    </location>
</feature>
<dbReference type="GO" id="GO:0007030">
    <property type="term" value="P:Golgi organization"/>
    <property type="evidence" value="ECO:0007669"/>
    <property type="project" value="TreeGrafter"/>
</dbReference>
<organism evidence="7 8">
    <name type="scientific">Hermetia illucens</name>
    <name type="common">Black soldier fly</name>
    <dbReference type="NCBI Taxonomy" id="343691"/>
    <lineage>
        <taxon>Eukaryota</taxon>
        <taxon>Metazoa</taxon>
        <taxon>Ecdysozoa</taxon>
        <taxon>Arthropoda</taxon>
        <taxon>Hexapoda</taxon>
        <taxon>Insecta</taxon>
        <taxon>Pterygota</taxon>
        <taxon>Neoptera</taxon>
        <taxon>Endopterygota</taxon>
        <taxon>Diptera</taxon>
        <taxon>Brachycera</taxon>
        <taxon>Stratiomyomorpha</taxon>
        <taxon>Stratiomyidae</taxon>
        <taxon>Hermetiinae</taxon>
        <taxon>Hermetia</taxon>
    </lineage>
</organism>